<proteinExistence type="inferred from homology"/>
<dbReference type="EMBL" id="CP061813">
    <property type="protein sequence ID" value="QOD62334.1"/>
    <property type="molecule type" value="Genomic_DNA"/>
</dbReference>
<dbReference type="SUPFAM" id="SSF74650">
    <property type="entry name" value="Galactose mutarotase-like"/>
    <property type="match status" value="1"/>
</dbReference>
<evidence type="ECO:0000259" key="7">
    <source>
        <dbReference type="Pfam" id="PF02278"/>
    </source>
</evidence>
<dbReference type="Gene3D" id="2.60.120.430">
    <property type="entry name" value="Galactose-binding lectin"/>
    <property type="match status" value="1"/>
</dbReference>
<dbReference type="SUPFAM" id="SSF49863">
    <property type="entry name" value="Hyaluronate lyase-like, C-terminal domain"/>
    <property type="match status" value="1"/>
</dbReference>
<dbReference type="Gene3D" id="1.50.10.100">
    <property type="entry name" value="Chondroitin AC/alginate lyase"/>
    <property type="match status" value="1"/>
</dbReference>
<evidence type="ECO:0000256" key="2">
    <source>
        <dbReference type="ARBA" id="ARBA00006699"/>
    </source>
</evidence>
<dbReference type="Proteomes" id="UP000516764">
    <property type="component" value="Chromosome"/>
</dbReference>
<dbReference type="KEGG" id="phal:H9I45_07800"/>
<evidence type="ECO:0000256" key="6">
    <source>
        <dbReference type="SAM" id="Phobius"/>
    </source>
</evidence>
<keyword evidence="11" id="KW-1185">Reference proteome</keyword>
<dbReference type="GO" id="GO:0006027">
    <property type="term" value="P:glycosaminoglycan catabolic process"/>
    <property type="evidence" value="ECO:0007669"/>
    <property type="project" value="InterPro"/>
</dbReference>
<feature type="transmembrane region" description="Helical" evidence="6">
    <location>
        <begin position="7"/>
        <end position="23"/>
    </location>
</feature>
<dbReference type="GO" id="GO:0005576">
    <property type="term" value="C:extracellular region"/>
    <property type="evidence" value="ECO:0007669"/>
    <property type="project" value="InterPro"/>
</dbReference>
<sequence>MNTSKKTYFSSILIILIGFFGYAQHNKPAIESFEDEAVLNEYKTTNSTISTSEDHFKFGDKSLKWTWTNVASVTTSNFKFLTLDESPLAYGDHFPASPTLQMDIYNEIPQNETITISYQKNGQKEVWFDIALTFKGWRTIWVPFYEMKGNTPKKGAIIDYDSFKITTNSKSGTLYFDDIIFSQYQDDRHQYPDEIVPFIKDGQDLAKDHWMPLISNYNRIKNVKEKPISVATRIDLKKFEQKIDADLVIPKKYRIYINSLKEDFNKLNLKDNGEIITGPPLTFQRKQSFYDKIQQGKNEFNDVGELGKILKKLANFHKRGNAEETATIEEMFLTGTKYFLDQGWQAGSNGGTRHHVGYNVREITDAFFIMRRFLYEKGLLKEVASSLHWLFNLGMVLDDESKFHVNIDYLNTQAYYHLKLIFMFEKQETQARMLSAYSKYMSIILAQQKEEWGFKIDGTAWHHNGHYPAYGIGAFQNVPKVINTLARTRFRVRTEGHENFRKAFLASRIYSQKYNWGFGNAGRHPLENNGINSLKEEFLLMANAGDPTGKTKIDKEVAAAYLRLWGKEDVLNSTLFTQINGINEENLTGFYTFPYGATAVKRQNDWAAIIKGYSKYVWASEIYVASNRYGRYPANGTIQLLNKKGEKGSGFKQEGWDWNRYPAATVIYLPFEELEPKMPLIMFRSAETFAGTTTLGENGIFGMILNESKGSNADGNEVNVGFPGKLKAKKSVFSFGNKLICIGTDISSIDAKNPTQTNLFQTFLKDEKDLIYIPSDEIKNFPFKGEIPKNNEQKNWIIDNYGNGYHILSNDAVQFKKEKQKSYHNKYSINTGKMNPKGKGAKETEGNYASAWINHGLAPKNANYQYVIYPFNNEGEIKNFDQKVKNDNSYTILKADGIAHIVKDEKTNTTGYVVFEADKNVENGILKSVSKPALIMARKDSTNKTTLSVVQPDLNFQQIRSNRYINFSRPVKFMITLHGKWSAPISENVLSVDNSSDTTIISLELKDGLSHEVVLIKLKS</sequence>
<dbReference type="Pfam" id="PF02278">
    <property type="entry name" value="Lyase_8"/>
    <property type="match status" value="1"/>
</dbReference>
<name>A0A7L8AK52_9FLAO</name>
<evidence type="ECO:0000256" key="5">
    <source>
        <dbReference type="ARBA" id="ARBA00023239"/>
    </source>
</evidence>
<dbReference type="Pfam" id="PF09093">
    <property type="entry name" value="Lyase_catalyt"/>
    <property type="match status" value="1"/>
</dbReference>
<reference evidence="10 11" key="1">
    <citation type="journal article" date="2016" name="Int. J. Syst. Evol. Microbiol.">
        <title>Polaribacter haliotis sp. nov., isolated from the gut of abalone Haliotis discus hannai.</title>
        <authorList>
            <person name="Kim Y.O."/>
            <person name="Park I.S."/>
            <person name="Park S."/>
            <person name="Nam B.H."/>
            <person name="Park J.M."/>
            <person name="Kim D.G."/>
            <person name="Yoon J.H."/>
        </authorList>
    </citation>
    <scope>NUCLEOTIDE SEQUENCE [LARGE SCALE GENOMIC DNA]</scope>
    <source>
        <strain evidence="10 11">KCTC 52418</strain>
    </source>
</reference>
<dbReference type="InterPro" id="IPR014718">
    <property type="entry name" value="GH-type_carb-bd"/>
</dbReference>
<dbReference type="SUPFAM" id="SSF49785">
    <property type="entry name" value="Galactose-binding domain-like"/>
    <property type="match status" value="1"/>
</dbReference>
<dbReference type="InterPro" id="IPR008979">
    <property type="entry name" value="Galactose-bd-like_sf"/>
</dbReference>
<comment type="cofactor">
    <cofactor evidence="1">
        <name>Ca(2+)</name>
        <dbReference type="ChEBI" id="CHEBI:29108"/>
    </cofactor>
</comment>
<dbReference type="InterPro" id="IPR011071">
    <property type="entry name" value="Lyase_8-like_C"/>
</dbReference>
<dbReference type="InterPro" id="IPR008929">
    <property type="entry name" value="Chondroitin_lyas"/>
</dbReference>
<keyword evidence="6" id="KW-0812">Transmembrane</keyword>
<gene>
    <name evidence="10" type="ORF">H9I45_07800</name>
</gene>
<keyword evidence="6" id="KW-1133">Transmembrane helix</keyword>
<dbReference type="InterPro" id="IPR011013">
    <property type="entry name" value="Gal_mutarotase_sf_dom"/>
</dbReference>
<dbReference type="GO" id="GO:0016837">
    <property type="term" value="F:carbon-oxygen lyase activity, acting on polysaccharides"/>
    <property type="evidence" value="ECO:0007669"/>
    <property type="project" value="UniProtKB-ARBA"/>
</dbReference>
<dbReference type="OrthoDB" id="6394136at2"/>
<dbReference type="InterPro" id="IPR015177">
    <property type="entry name" value="Lyase_catalyt"/>
</dbReference>
<evidence type="ECO:0000256" key="4">
    <source>
        <dbReference type="ARBA" id="ARBA00022837"/>
    </source>
</evidence>
<accession>A0A7L8AK52</accession>
<organism evidence="10 11">
    <name type="scientific">Polaribacter haliotis</name>
    <dbReference type="NCBI Taxonomy" id="1888915"/>
    <lineage>
        <taxon>Bacteria</taxon>
        <taxon>Pseudomonadati</taxon>
        <taxon>Bacteroidota</taxon>
        <taxon>Flavobacteriia</taxon>
        <taxon>Flavobacteriales</taxon>
        <taxon>Flavobacteriaceae</taxon>
    </lineage>
</organism>
<keyword evidence="6" id="KW-0472">Membrane</keyword>
<comment type="similarity">
    <text evidence="2">Belongs to the polysaccharide lyase 8 family.</text>
</comment>
<feature type="domain" description="Lyase catalytic" evidence="9">
    <location>
        <begin position="231"/>
        <end position="567"/>
    </location>
</feature>
<dbReference type="SUPFAM" id="SSF48230">
    <property type="entry name" value="Chondroitin AC/alginate lyase"/>
    <property type="match status" value="1"/>
</dbReference>
<dbReference type="Gene3D" id="2.60.220.10">
    <property type="entry name" value="Polysaccharide lyase family 8-like, C-terminal"/>
    <property type="match status" value="1"/>
</dbReference>
<dbReference type="RefSeq" id="WP_088354782.1">
    <property type="nucleotide sequence ID" value="NZ_CP061813.1"/>
</dbReference>
<dbReference type="AlphaFoldDB" id="A0A7L8AK52"/>
<evidence type="ECO:0000256" key="3">
    <source>
        <dbReference type="ARBA" id="ARBA00011245"/>
    </source>
</evidence>
<protein>
    <recommendedName>
        <fullName evidence="12">Chondroitinase ABC</fullName>
    </recommendedName>
</protein>
<dbReference type="InterPro" id="IPR015176">
    <property type="entry name" value="Lyase_N"/>
</dbReference>
<feature type="domain" description="Lyase N-terminal" evidence="8">
    <location>
        <begin position="30"/>
        <end position="198"/>
    </location>
</feature>
<comment type="subunit">
    <text evidence="3">Monomer.</text>
</comment>
<dbReference type="InterPro" id="IPR003159">
    <property type="entry name" value="Lyase_8_central_dom"/>
</dbReference>
<dbReference type="PANTHER" id="PTHR37322:SF3">
    <property type="entry name" value="CHONDROITIN SULFATE ABC EXOLYASE"/>
    <property type="match status" value="1"/>
</dbReference>
<evidence type="ECO:0008006" key="12">
    <source>
        <dbReference type="Google" id="ProtNLM"/>
    </source>
</evidence>
<dbReference type="GO" id="GO:0030246">
    <property type="term" value="F:carbohydrate binding"/>
    <property type="evidence" value="ECO:0007669"/>
    <property type="project" value="InterPro"/>
</dbReference>
<dbReference type="GO" id="GO:0042597">
    <property type="term" value="C:periplasmic space"/>
    <property type="evidence" value="ECO:0007669"/>
    <property type="project" value="TreeGrafter"/>
</dbReference>
<dbReference type="GO" id="GO:0005975">
    <property type="term" value="P:carbohydrate metabolic process"/>
    <property type="evidence" value="ECO:0007669"/>
    <property type="project" value="InterPro"/>
</dbReference>
<evidence type="ECO:0000256" key="1">
    <source>
        <dbReference type="ARBA" id="ARBA00001913"/>
    </source>
</evidence>
<keyword evidence="4" id="KW-0106">Calcium</keyword>
<feature type="domain" description="Polysaccharide lyase family 8 central" evidence="7">
    <location>
        <begin position="593"/>
        <end position="870"/>
    </location>
</feature>
<evidence type="ECO:0000313" key="10">
    <source>
        <dbReference type="EMBL" id="QOD62334.1"/>
    </source>
</evidence>
<evidence type="ECO:0000313" key="11">
    <source>
        <dbReference type="Proteomes" id="UP000516764"/>
    </source>
</evidence>
<dbReference type="InterPro" id="IPR039174">
    <property type="entry name" value="Chondroitin_ABC_lyase"/>
</dbReference>
<evidence type="ECO:0000259" key="9">
    <source>
        <dbReference type="Pfam" id="PF09093"/>
    </source>
</evidence>
<dbReference type="PANTHER" id="PTHR37322">
    <property type="match status" value="1"/>
</dbReference>
<keyword evidence="5" id="KW-0456">Lyase</keyword>
<evidence type="ECO:0000259" key="8">
    <source>
        <dbReference type="Pfam" id="PF09092"/>
    </source>
</evidence>
<dbReference type="Gene3D" id="2.70.98.10">
    <property type="match status" value="1"/>
</dbReference>
<dbReference type="Pfam" id="PF09092">
    <property type="entry name" value="Lyase_N"/>
    <property type="match status" value="1"/>
</dbReference>